<dbReference type="Ensembl" id="ENSCRFT00000013170.1">
    <property type="protein sequence ID" value="ENSCRFP00000012734.1"/>
    <property type="gene ID" value="ENSCRFG00000009866.1"/>
</dbReference>
<dbReference type="Gene3D" id="3.30.505.10">
    <property type="entry name" value="SH2 domain"/>
    <property type="match status" value="1"/>
</dbReference>
<dbReference type="InterPro" id="IPR000980">
    <property type="entry name" value="SH2"/>
</dbReference>
<evidence type="ECO:0000313" key="6">
    <source>
        <dbReference type="Proteomes" id="UP000694396"/>
    </source>
</evidence>
<dbReference type="AlphaFoldDB" id="A0A8C3QZ58"/>
<dbReference type="GO" id="GO:0043569">
    <property type="term" value="P:negative regulation of insulin-like growth factor receptor signaling pathway"/>
    <property type="evidence" value="ECO:0007669"/>
    <property type="project" value="TreeGrafter"/>
</dbReference>
<protein>
    <recommendedName>
        <fullName evidence="4">SH2 domain-containing protein</fullName>
    </recommendedName>
</protein>
<dbReference type="Pfam" id="PF00017">
    <property type="entry name" value="SH2"/>
    <property type="match status" value="1"/>
</dbReference>
<keyword evidence="6" id="KW-1185">Reference proteome</keyword>
<evidence type="ECO:0000256" key="1">
    <source>
        <dbReference type="ARBA" id="ARBA00022859"/>
    </source>
</evidence>
<dbReference type="SUPFAM" id="SSF55550">
    <property type="entry name" value="SH2 domain"/>
    <property type="match status" value="1"/>
</dbReference>
<evidence type="ECO:0000256" key="2">
    <source>
        <dbReference type="ARBA" id="ARBA00022999"/>
    </source>
</evidence>
<keyword evidence="1" id="KW-0391">Immunity</keyword>
<dbReference type="GO" id="GO:0004445">
    <property type="term" value="F:inositol-polyphosphate 5-phosphatase activity"/>
    <property type="evidence" value="ECO:0007669"/>
    <property type="project" value="TreeGrafter"/>
</dbReference>
<evidence type="ECO:0000259" key="4">
    <source>
        <dbReference type="PROSITE" id="PS50001"/>
    </source>
</evidence>
<dbReference type="PANTHER" id="PTHR46051:SF2">
    <property type="entry name" value="PHOSPHATIDYLINOSITOL 3,4,5-TRISPHOSPHATE 5-PHOSPHATASE 2"/>
    <property type="match status" value="1"/>
</dbReference>
<dbReference type="SMART" id="SM00252">
    <property type="entry name" value="SH2"/>
    <property type="match status" value="1"/>
</dbReference>
<evidence type="ECO:0000256" key="3">
    <source>
        <dbReference type="PROSITE-ProRule" id="PRU00191"/>
    </source>
</evidence>
<dbReference type="PRINTS" id="PR00401">
    <property type="entry name" value="SH2DOMAIN"/>
</dbReference>
<reference evidence="5" key="1">
    <citation type="submission" date="2025-08" db="UniProtKB">
        <authorList>
            <consortium name="Ensembl"/>
        </authorList>
    </citation>
    <scope>IDENTIFICATION</scope>
</reference>
<dbReference type="GO" id="GO:0050776">
    <property type="term" value="P:regulation of immune response"/>
    <property type="evidence" value="ECO:0007669"/>
    <property type="project" value="TreeGrafter"/>
</dbReference>
<name>A0A8C3QZ58_9PASS</name>
<keyword evidence="2 3" id="KW-0727">SH2 domain</keyword>
<dbReference type="InterPro" id="IPR036860">
    <property type="entry name" value="SH2_dom_sf"/>
</dbReference>
<dbReference type="GO" id="GO:0005829">
    <property type="term" value="C:cytosol"/>
    <property type="evidence" value="ECO:0007669"/>
    <property type="project" value="TreeGrafter"/>
</dbReference>
<dbReference type="PROSITE" id="PS50001">
    <property type="entry name" value="SH2"/>
    <property type="match status" value="1"/>
</dbReference>
<sequence length="144" mass="15881">MAAAGWYHRDISQVVAEDLLAKAGRDGSFLVRDSESVKGAYALCPSPALSRFQRHVYTYRILPDEEGLLSVQTIQGIQAKCFLTLPDLIGAYQHPNNGLVTPLLHPVHRPRPDEDLDPQRGIRQSSGTVLLQIYPSSSSGFPQQ</sequence>
<dbReference type="PANTHER" id="PTHR46051">
    <property type="entry name" value="SH2 DOMAIN-CONTAINING PROTEIN"/>
    <property type="match status" value="1"/>
</dbReference>
<reference evidence="5" key="2">
    <citation type="submission" date="2025-09" db="UniProtKB">
        <authorList>
            <consortium name="Ensembl"/>
        </authorList>
    </citation>
    <scope>IDENTIFICATION</scope>
</reference>
<feature type="domain" description="SH2" evidence="4">
    <location>
        <begin position="6"/>
        <end position="107"/>
    </location>
</feature>
<dbReference type="Proteomes" id="UP000694396">
    <property type="component" value="Unplaced"/>
</dbReference>
<accession>A0A8C3QZ58</accession>
<evidence type="ECO:0000313" key="5">
    <source>
        <dbReference type="Ensembl" id="ENSCRFP00000012734.1"/>
    </source>
</evidence>
<proteinExistence type="predicted"/>
<organism evidence="5 6">
    <name type="scientific">Cyanoderma ruficeps</name>
    <name type="common">rufous-capped babbler</name>
    <dbReference type="NCBI Taxonomy" id="181631"/>
    <lineage>
        <taxon>Eukaryota</taxon>
        <taxon>Metazoa</taxon>
        <taxon>Chordata</taxon>
        <taxon>Craniata</taxon>
        <taxon>Vertebrata</taxon>
        <taxon>Euteleostomi</taxon>
        <taxon>Archelosauria</taxon>
        <taxon>Archosauria</taxon>
        <taxon>Dinosauria</taxon>
        <taxon>Saurischia</taxon>
        <taxon>Theropoda</taxon>
        <taxon>Coelurosauria</taxon>
        <taxon>Aves</taxon>
        <taxon>Neognathae</taxon>
        <taxon>Neoaves</taxon>
        <taxon>Telluraves</taxon>
        <taxon>Australaves</taxon>
        <taxon>Passeriformes</taxon>
        <taxon>Sylvioidea</taxon>
        <taxon>Timaliidae</taxon>
        <taxon>Cyanoderma</taxon>
    </lineage>
</organism>
<dbReference type="GO" id="GO:0002376">
    <property type="term" value="P:immune system process"/>
    <property type="evidence" value="ECO:0007669"/>
    <property type="project" value="UniProtKB-KW"/>
</dbReference>